<keyword evidence="5" id="KW-1185">Reference proteome</keyword>
<dbReference type="InterPro" id="IPR010095">
    <property type="entry name" value="Cas12f1-like_TNB"/>
</dbReference>
<feature type="domain" description="Cas12f1-like TNB" evidence="3">
    <location>
        <begin position="61"/>
        <end position="127"/>
    </location>
</feature>
<evidence type="ECO:0000313" key="4">
    <source>
        <dbReference type="EMBL" id="EGZ10117.1"/>
    </source>
</evidence>
<keyword evidence="1" id="KW-0238">DNA-binding</keyword>
<dbReference type="InParanoid" id="G5A377"/>
<name>G5A377_PHYSP</name>
<evidence type="ECO:0000256" key="1">
    <source>
        <dbReference type="ARBA" id="ARBA00023125"/>
    </source>
</evidence>
<dbReference type="EMBL" id="JH159159">
    <property type="protein sequence ID" value="EGZ10117.1"/>
    <property type="molecule type" value="Genomic_DNA"/>
</dbReference>
<organism evidence="4 5">
    <name type="scientific">Phytophthora sojae (strain P6497)</name>
    <name type="common">Soybean stem and root rot agent</name>
    <name type="synonym">Phytophthora megasperma f. sp. glycines</name>
    <dbReference type="NCBI Taxonomy" id="1094619"/>
    <lineage>
        <taxon>Eukaryota</taxon>
        <taxon>Sar</taxon>
        <taxon>Stramenopiles</taxon>
        <taxon>Oomycota</taxon>
        <taxon>Peronosporomycetes</taxon>
        <taxon>Peronosporales</taxon>
        <taxon>Peronosporaceae</taxon>
        <taxon>Phytophthora</taxon>
    </lineage>
</organism>
<proteinExistence type="predicted"/>
<feature type="compositionally biased region" description="Acidic residues" evidence="2">
    <location>
        <begin position="1"/>
        <end position="10"/>
    </location>
</feature>
<feature type="region of interest" description="Disordered" evidence="2">
    <location>
        <begin position="1"/>
        <end position="30"/>
    </location>
</feature>
<evidence type="ECO:0000259" key="3">
    <source>
        <dbReference type="Pfam" id="PF07282"/>
    </source>
</evidence>
<dbReference type="Proteomes" id="UP000002640">
    <property type="component" value="Unassembled WGS sequence"/>
</dbReference>
<dbReference type="Pfam" id="PF07282">
    <property type="entry name" value="Cas12f1-like_TNB"/>
    <property type="match status" value="1"/>
</dbReference>
<dbReference type="GO" id="GO:0003677">
    <property type="term" value="F:DNA binding"/>
    <property type="evidence" value="ECO:0007669"/>
    <property type="project" value="UniProtKB-KW"/>
</dbReference>
<dbReference type="RefSeq" id="XP_009534978.1">
    <property type="nucleotide sequence ID" value="XM_009536683.1"/>
</dbReference>
<accession>G5A377</accession>
<dbReference type="GeneID" id="20642550"/>
<gene>
    <name evidence="4" type="ORF">PHYSODRAFT_305390</name>
</gene>
<reference evidence="4 5" key="1">
    <citation type="journal article" date="2006" name="Science">
        <title>Phytophthora genome sequences uncover evolutionary origins and mechanisms of pathogenesis.</title>
        <authorList>
            <person name="Tyler B.M."/>
            <person name="Tripathy S."/>
            <person name="Zhang X."/>
            <person name="Dehal P."/>
            <person name="Jiang R.H."/>
            <person name="Aerts A."/>
            <person name="Arredondo F.D."/>
            <person name="Baxter L."/>
            <person name="Bensasson D."/>
            <person name="Beynon J.L."/>
            <person name="Chapman J."/>
            <person name="Damasceno C.M."/>
            <person name="Dorrance A.E."/>
            <person name="Dou D."/>
            <person name="Dickerman A.W."/>
            <person name="Dubchak I.L."/>
            <person name="Garbelotto M."/>
            <person name="Gijzen M."/>
            <person name="Gordon S.G."/>
            <person name="Govers F."/>
            <person name="Grunwald N.J."/>
            <person name="Huang W."/>
            <person name="Ivors K.L."/>
            <person name="Jones R.W."/>
            <person name="Kamoun S."/>
            <person name="Krampis K."/>
            <person name="Lamour K.H."/>
            <person name="Lee M.K."/>
            <person name="McDonald W.H."/>
            <person name="Medina M."/>
            <person name="Meijer H.J."/>
            <person name="Nordberg E.K."/>
            <person name="Maclean D.J."/>
            <person name="Ospina-Giraldo M.D."/>
            <person name="Morris P.F."/>
            <person name="Phuntumart V."/>
            <person name="Putnam N.H."/>
            <person name="Rash S."/>
            <person name="Rose J.K."/>
            <person name="Sakihama Y."/>
            <person name="Salamov A.A."/>
            <person name="Savidor A."/>
            <person name="Scheuring C.F."/>
            <person name="Smith B.M."/>
            <person name="Sobral B.W."/>
            <person name="Terry A."/>
            <person name="Torto-Alalibo T.A."/>
            <person name="Win J."/>
            <person name="Xu Z."/>
            <person name="Zhang H."/>
            <person name="Grigoriev I.V."/>
            <person name="Rokhsar D.S."/>
            <person name="Boore J.L."/>
        </authorList>
    </citation>
    <scope>NUCLEOTIDE SEQUENCE [LARGE SCALE GENOMIC DNA]</scope>
    <source>
        <strain evidence="4 5">P6497</strain>
    </source>
</reference>
<protein>
    <recommendedName>
        <fullName evidence="3">Cas12f1-like TNB domain-containing protein</fullName>
    </recommendedName>
</protein>
<dbReference type="AlphaFoldDB" id="G5A377"/>
<dbReference type="KEGG" id="psoj:PHYSODRAFT_305390"/>
<evidence type="ECO:0000256" key="2">
    <source>
        <dbReference type="SAM" id="MobiDB-lite"/>
    </source>
</evidence>
<sequence>MEVLPEENEGEGPGHPRVSHRTRCQSERAGRLRQLEPVAGRLQPRTGTSEGVKEALARLASVVLVDEFRTSKLCSRCYQPLTEPYLPTRKNGSFAATIKRTKNVLCYFRSQCETFIWDRDVNAAHNIMTLPKDRFNGHPRRSEFARGV</sequence>
<evidence type="ECO:0000313" key="5">
    <source>
        <dbReference type="Proteomes" id="UP000002640"/>
    </source>
</evidence>